<evidence type="ECO:0000256" key="2">
    <source>
        <dbReference type="SAM" id="Phobius"/>
    </source>
</evidence>
<proteinExistence type="predicted"/>
<sequence length="788" mass="88632">MAKHSRKVKPKAARTDQPRAGALKRIAKKSQKQSRWRSWLLSTLAWIILLGSAGVIIAFGWISILFILNPEQVSWLNKYLPEGAKIDVSQKDIPQTLAEIELTLEKQNRIVGESLSLDAVNPKNNQKANLFLLPVFQKRNNCQSDCQELVEVRVYQRSKDLEYQFQAQTYYHLVTQLAITGLTKSFVESPLGKNVSESQKQEGKTQLPLTEIKAFNDSPLSPGFWFYLRGEHKQGDGAIAYGQIVHYNQELRSLQQMLSWKNPNGQLPKWQQITGSATKELFIDQTVGLDPQLQVYQIKEGKLVKNSVVLEPINLKSLFEDFSYQKSLLLARNGLWTPADAWLTSLQKQRQQPFPDSVQAQIDLIRLHSQFTKIQADKSWASPSQQVLTALIDGRWERALQVLTTSYNNEQEISNLLKSDRGRLWNRTTVALQLNPSRKAVLAWAYLILTVQRGEQRANTWLQGQPNINEETLVYLQGMLAKLNDEVTNAHQSQIIGGVQKISKINNIDWLPVDGQAEVKIADNQIWYQVDVGAFHDGTSWLSYPFANFSLPKIQTSQFWAKILGISADPNIQIVVWLPNGEQQINTATIKAVQMRNGVLRLLAAGDLIRENKDSSLQPKPLALTSAALEWVQASPISIEALDQQNPQAVQTILPSVWRSLQQSGDISPGQVPNFEEIKGKMSNWPVQMIDITNDGTLDVVLTISGSAIASLTQAGNENWGNGKENKRSRTVIFSANGEVIYTDFAAKSPQTLIAIAKLNSDQSLALLVENNDKYSLRRWSATNQRLE</sequence>
<feature type="compositionally biased region" description="Basic residues" evidence="1">
    <location>
        <begin position="1"/>
        <end position="12"/>
    </location>
</feature>
<evidence type="ECO:0000256" key="1">
    <source>
        <dbReference type="SAM" id="MobiDB-lite"/>
    </source>
</evidence>
<dbReference type="RefSeq" id="WP_190562519.1">
    <property type="nucleotide sequence ID" value="NZ_JACJQU010000011.1"/>
</dbReference>
<keyword evidence="4" id="KW-1185">Reference proteome</keyword>
<protein>
    <submittedName>
        <fullName evidence="3">Uncharacterized protein</fullName>
    </submittedName>
</protein>
<organism evidence="3 4">
    <name type="scientific">Anabaena sphaerica FACHB-251</name>
    <dbReference type="NCBI Taxonomy" id="2692883"/>
    <lineage>
        <taxon>Bacteria</taxon>
        <taxon>Bacillati</taxon>
        <taxon>Cyanobacteriota</taxon>
        <taxon>Cyanophyceae</taxon>
        <taxon>Nostocales</taxon>
        <taxon>Nostocaceae</taxon>
        <taxon>Anabaena</taxon>
    </lineage>
</organism>
<dbReference type="AlphaFoldDB" id="A0A926WIN1"/>
<name>A0A926WIN1_9NOST</name>
<dbReference type="Proteomes" id="UP000662185">
    <property type="component" value="Unassembled WGS sequence"/>
</dbReference>
<comment type="caution">
    <text evidence="3">The sequence shown here is derived from an EMBL/GenBank/DDBJ whole genome shotgun (WGS) entry which is preliminary data.</text>
</comment>
<evidence type="ECO:0000313" key="4">
    <source>
        <dbReference type="Proteomes" id="UP000662185"/>
    </source>
</evidence>
<accession>A0A926WIN1</accession>
<gene>
    <name evidence="3" type="ORF">H6G06_17830</name>
</gene>
<feature type="transmembrane region" description="Helical" evidence="2">
    <location>
        <begin position="39"/>
        <end position="68"/>
    </location>
</feature>
<keyword evidence="2" id="KW-0472">Membrane</keyword>
<keyword evidence="2" id="KW-0812">Transmembrane</keyword>
<dbReference type="EMBL" id="JACJQU010000011">
    <property type="protein sequence ID" value="MBD2295284.1"/>
    <property type="molecule type" value="Genomic_DNA"/>
</dbReference>
<evidence type="ECO:0000313" key="3">
    <source>
        <dbReference type="EMBL" id="MBD2295284.1"/>
    </source>
</evidence>
<reference evidence="4" key="1">
    <citation type="journal article" date="2020" name="ISME J.">
        <title>Comparative genomics reveals insights into cyanobacterial evolution and habitat adaptation.</title>
        <authorList>
            <person name="Chen M.Y."/>
            <person name="Teng W.K."/>
            <person name="Zhao L."/>
            <person name="Hu C.X."/>
            <person name="Zhou Y.K."/>
            <person name="Han B.P."/>
            <person name="Song L.R."/>
            <person name="Shu W.S."/>
        </authorList>
    </citation>
    <scope>NUCLEOTIDE SEQUENCE [LARGE SCALE GENOMIC DNA]</scope>
    <source>
        <strain evidence="4">FACHB-251</strain>
    </source>
</reference>
<keyword evidence="2" id="KW-1133">Transmembrane helix</keyword>
<feature type="region of interest" description="Disordered" evidence="1">
    <location>
        <begin position="1"/>
        <end position="24"/>
    </location>
</feature>